<dbReference type="SUPFAM" id="SSF53474">
    <property type="entry name" value="alpha/beta-Hydrolases"/>
    <property type="match status" value="1"/>
</dbReference>
<proteinExistence type="predicted"/>
<dbReference type="GO" id="GO:0016787">
    <property type="term" value="F:hydrolase activity"/>
    <property type="evidence" value="ECO:0007669"/>
    <property type="project" value="UniProtKB-KW"/>
</dbReference>
<feature type="domain" description="Alpha/beta hydrolase fold-3" evidence="2">
    <location>
        <begin position="94"/>
        <end position="312"/>
    </location>
</feature>
<dbReference type="Proteomes" id="UP001251528">
    <property type="component" value="Unassembled WGS sequence"/>
</dbReference>
<name>A0AAJ0CGH6_9HYPO</name>
<dbReference type="Gene3D" id="3.40.50.1820">
    <property type="entry name" value="alpha/beta hydrolase"/>
    <property type="match status" value="1"/>
</dbReference>
<keyword evidence="4" id="KW-1185">Reference proteome</keyword>
<evidence type="ECO:0000256" key="1">
    <source>
        <dbReference type="ARBA" id="ARBA00022801"/>
    </source>
</evidence>
<dbReference type="InterPro" id="IPR050300">
    <property type="entry name" value="GDXG_lipolytic_enzyme"/>
</dbReference>
<dbReference type="PANTHER" id="PTHR48081:SF8">
    <property type="entry name" value="ALPHA_BETA HYDROLASE FOLD-3 DOMAIN-CONTAINING PROTEIN-RELATED"/>
    <property type="match status" value="1"/>
</dbReference>
<accession>A0AAJ0CGH6</accession>
<dbReference type="InterPro" id="IPR013094">
    <property type="entry name" value="AB_hydrolase_3"/>
</dbReference>
<sequence length="315" mass="35066">MGILVGIGQALHLWFRPFLVACFYPNIPWHIRWRMLLLQPTSLLTYSIESFPYLFSRPFEIEYLPVWPDRCVRALVFKTSGVAKGRTWRPLHIDIHGGAFLGGLPEGQATFDERIANETGAVVVSITYRLAPEHTFPAAIDDVDATIRWIQEHAQSRWGADPTLMTLSGASAGANLAIGSTAQSNCQPSSQVGPKALVLFDAAIDLRLAPSEKPRPQGFPKSEPLRVLYPLFDAYAAPARAKHMDDPRLSPALSRRENLPDHMLFIIAGMDIIVAEQLAFAHRINEEDRKQAGWTGPRVETVVVDGVPHGYLERE</sequence>
<dbReference type="PANTHER" id="PTHR48081">
    <property type="entry name" value="AB HYDROLASE SUPERFAMILY PROTEIN C4A8.06C"/>
    <property type="match status" value="1"/>
</dbReference>
<dbReference type="AlphaFoldDB" id="A0AAJ0CGH6"/>
<dbReference type="Pfam" id="PF07859">
    <property type="entry name" value="Abhydrolase_3"/>
    <property type="match status" value="1"/>
</dbReference>
<organism evidence="3 4">
    <name type="scientific">Conoideocrella luteorostrata</name>
    <dbReference type="NCBI Taxonomy" id="1105319"/>
    <lineage>
        <taxon>Eukaryota</taxon>
        <taxon>Fungi</taxon>
        <taxon>Dikarya</taxon>
        <taxon>Ascomycota</taxon>
        <taxon>Pezizomycotina</taxon>
        <taxon>Sordariomycetes</taxon>
        <taxon>Hypocreomycetidae</taxon>
        <taxon>Hypocreales</taxon>
        <taxon>Clavicipitaceae</taxon>
        <taxon>Conoideocrella</taxon>
    </lineage>
</organism>
<dbReference type="InterPro" id="IPR029058">
    <property type="entry name" value="AB_hydrolase_fold"/>
</dbReference>
<evidence type="ECO:0000313" key="3">
    <source>
        <dbReference type="EMBL" id="KAK2592643.1"/>
    </source>
</evidence>
<gene>
    <name evidence="3" type="ORF">QQS21_009670</name>
</gene>
<dbReference type="EMBL" id="JASWJB010000255">
    <property type="protein sequence ID" value="KAK2592643.1"/>
    <property type="molecule type" value="Genomic_DNA"/>
</dbReference>
<protein>
    <recommendedName>
        <fullName evidence="2">Alpha/beta hydrolase fold-3 domain-containing protein</fullName>
    </recommendedName>
</protein>
<keyword evidence="1" id="KW-0378">Hydrolase</keyword>
<comment type="caution">
    <text evidence="3">The sequence shown here is derived from an EMBL/GenBank/DDBJ whole genome shotgun (WGS) entry which is preliminary data.</text>
</comment>
<evidence type="ECO:0000259" key="2">
    <source>
        <dbReference type="Pfam" id="PF07859"/>
    </source>
</evidence>
<evidence type="ECO:0000313" key="4">
    <source>
        <dbReference type="Proteomes" id="UP001251528"/>
    </source>
</evidence>
<reference evidence="3" key="1">
    <citation type="submission" date="2023-06" db="EMBL/GenBank/DDBJ databases">
        <title>Conoideocrella luteorostrata (Hypocreales: Clavicipitaceae), a potential biocontrol fungus for elongate hemlock scale in United States Christmas tree production areas.</title>
        <authorList>
            <person name="Barrett H."/>
            <person name="Lovett B."/>
            <person name="Macias A.M."/>
            <person name="Stajich J.E."/>
            <person name="Kasson M.T."/>
        </authorList>
    </citation>
    <scope>NUCLEOTIDE SEQUENCE</scope>
    <source>
        <strain evidence="3">ARSEF 14590</strain>
    </source>
</reference>